<organism evidence="1 2">
    <name type="scientific">Mus spicilegus</name>
    <name type="common">Mound-building mouse</name>
    <dbReference type="NCBI Taxonomy" id="10103"/>
    <lineage>
        <taxon>Eukaryota</taxon>
        <taxon>Metazoa</taxon>
        <taxon>Chordata</taxon>
        <taxon>Craniata</taxon>
        <taxon>Vertebrata</taxon>
        <taxon>Euteleostomi</taxon>
        <taxon>Mammalia</taxon>
        <taxon>Eutheria</taxon>
        <taxon>Euarchontoglires</taxon>
        <taxon>Glires</taxon>
        <taxon>Rodentia</taxon>
        <taxon>Myomorpha</taxon>
        <taxon>Muroidea</taxon>
        <taxon>Muridae</taxon>
        <taxon>Murinae</taxon>
        <taxon>Mus</taxon>
        <taxon>Mus</taxon>
    </lineage>
</organism>
<accession>A0A8C6GJB9</accession>
<keyword evidence="2" id="KW-1185">Reference proteome</keyword>
<evidence type="ECO:0000313" key="1">
    <source>
        <dbReference type="Ensembl" id="ENSMSIP00000007159.1"/>
    </source>
</evidence>
<dbReference type="Proteomes" id="UP000694415">
    <property type="component" value="Unplaced"/>
</dbReference>
<evidence type="ECO:0000313" key="2">
    <source>
        <dbReference type="Proteomes" id="UP000694415"/>
    </source>
</evidence>
<dbReference type="Ensembl" id="ENSMSIT00000009123.1">
    <property type="protein sequence ID" value="ENSMSIP00000007159.1"/>
    <property type="gene ID" value="ENSMSIG00000006393.1"/>
</dbReference>
<proteinExistence type="predicted"/>
<protein>
    <submittedName>
        <fullName evidence="1">Uncharacterized protein</fullName>
    </submittedName>
</protein>
<reference evidence="1" key="1">
    <citation type="submission" date="2025-08" db="UniProtKB">
        <authorList>
            <consortium name="Ensembl"/>
        </authorList>
    </citation>
    <scope>IDENTIFICATION</scope>
</reference>
<dbReference type="AlphaFoldDB" id="A0A8C6GJB9"/>
<reference evidence="1" key="2">
    <citation type="submission" date="2025-09" db="UniProtKB">
        <authorList>
            <consortium name="Ensembl"/>
        </authorList>
    </citation>
    <scope>IDENTIFICATION</scope>
</reference>
<name>A0A8C6GJB9_MUSSI</name>
<sequence length="71" mass="8011">MVPEAATGETCKGSWKRVQWESPGLFRSNTVEARHRSTGPPRRCSLCSFLSRKERWTNGQDPNITVSFSVV</sequence>
<dbReference type="GeneTree" id="ENSGT00960000190656"/>